<dbReference type="Proteomes" id="UP000663193">
    <property type="component" value="Chromosome 1"/>
</dbReference>
<dbReference type="Pfam" id="PF19271">
    <property type="entry name" value="Nis1"/>
    <property type="match status" value="1"/>
</dbReference>
<dbReference type="EMBL" id="CP069023">
    <property type="protein sequence ID" value="QRC90551.1"/>
    <property type="molecule type" value="Genomic_DNA"/>
</dbReference>
<protein>
    <submittedName>
        <fullName evidence="2">Uncharacterized protein</fullName>
    </submittedName>
</protein>
<dbReference type="AlphaFoldDB" id="A0A7U2EPD7"/>
<dbReference type="OMA" id="SFYLGPE"/>
<evidence type="ECO:0000313" key="2">
    <source>
        <dbReference type="EMBL" id="QRC90551.1"/>
    </source>
</evidence>
<dbReference type="RefSeq" id="XP_001790766.1">
    <property type="nucleotide sequence ID" value="XM_001790714.1"/>
</dbReference>
<keyword evidence="1" id="KW-0732">Signal</keyword>
<keyword evidence="3" id="KW-1185">Reference proteome</keyword>
<name>A0A7U2EPD7_PHANO</name>
<gene>
    <name evidence="2" type="ORF">JI435_000690</name>
</gene>
<accession>A0A7U2EPD7</accession>
<dbReference type="KEGG" id="pno:SNOG_00069"/>
<feature type="chain" id="PRO_5034810529" evidence="1">
    <location>
        <begin position="19"/>
        <end position="154"/>
    </location>
</feature>
<reference evidence="3" key="1">
    <citation type="journal article" date="2021" name="BMC Genomics">
        <title>Chromosome-level genome assembly and manually-curated proteome of model necrotroph Parastagonospora nodorum Sn15 reveals a genome-wide trove of candidate effector homologs, and redundancy of virulence-related functions within an accessory chromosome.</title>
        <authorList>
            <person name="Bertazzoni S."/>
            <person name="Jones D.A.B."/>
            <person name="Phan H.T."/>
            <person name="Tan K.-C."/>
            <person name="Hane J.K."/>
        </authorList>
    </citation>
    <scope>NUCLEOTIDE SEQUENCE [LARGE SCALE GENOMIC DNA]</scope>
    <source>
        <strain evidence="3">SN15 / ATCC MYA-4574 / FGSC 10173)</strain>
    </source>
</reference>
<dbReference type="OrthoDB" id="3913322at2759"/>
<proteinExistence type="predicted"/>
<organism evidence="2 3">
    <name type="scientific">Phaeosphaeria nodorum (strain SN15 / ATCC MYA-4574 / FGSC 10173)</name>
    <name type="common">Glume blotch fungus</name>
    <name type="synonym">Parastagonospora nodorum</name>
    <dbReference type="NCBI Taxonomy" id="321614"/>
    <lineage>
        <taxon>Eukaryota</taxon>
        <taxon>Fungi</taxon>
        <taxon>Dikarya</taxon>
        <taxon>Ascomycota</taxon>
        <taxon>Pezizomycotina</taxon>
        <taxon>Dothideomycetes</taxon>
        <taxon>Pleosporomycetidae</taxon>
        <taxon>Pleosporales</taxon>
        <taxon>Pleosporineae</taxon>
        <taxon>Phaeosphaeriaceae</taxon>
        <taxon>Parastagonospora</taxon>
    </lineage>
</organism>
<feature type="signal peptide" evidence="1">
    <location>
        <begin position="1"/>
        <end position="18"/>
    </location>
</feature>
<dbReference type="InterPro" id="IPR045469">
    <property type="entry name" value="Nis1"/>
</dbReference>
<dbReference type="VEuPathDB" id="FungiDB:JI435_000690"/>
<sequence length="154" mass="16191">MRFSTIASTLATASIASARIVGVATPSTLAPNATFPITLINENYIQAVSEIAAAWGFETPARAFPYTLGQSGTASSYLGPTFSTSLENVTLVGTVPGHLENGSDYVFSVAVMSLYGASHGPITESWNVTVKIGQDQDDEDIVASRQLGWKQTTA</sequence>
<evidence type="ECO:0000313" key="3">
    <source>
        <dbReference type="Proteomes" id="UP000663193"/>
    </source>
</evidence>
<evidence type="ECO:0000256" key="1">
    <source>
        <dbReference type="SAM" id="SignalP"/>
    </source>
</evidence>